<name>A0A8H2ZTL5_9HELO</name>
<sequence length="131" mass="15084">MDCRRYCIRLWKWYDIDIGRPEQPRIWTSGMSFYLRLLGNSFDLLHHEHNFEPNASSAGNTHSHSSYTCVLCHRNTTHLPISSWFRKLIFATFVNEGGWSTQALSVFVGMNGNTLAFVGTDGPVHKSRKLH</sequence>
<evidence type="ECO:0000313" key="2">
    <source>
        <dbReference type="Proteomes" id="UP000624404"/>
    </source>
</evidence>
<dbReference type="Proteomes" id="UP000624404">
    <property type="component" value="Unassembled WGS sequence"/>
</dbReference>
<dbReference type="AlphaFoldDB" id="A0A8H2ZTL5"/>
<accession>A0A8H2ZTL5</accession>
<dbReference type="EMBL" id="CAJHIA010000030">
    <property type="protein sequence ID" value="CAD6448046.1"/>
    <property type="molecule type" value="Genomic_DNA"/>
</dbReference>
<protein>
    <submittedName>
        <fullName evidence="1">3ea84547-26b0-4dc7-8e08-a7316e3afb86</fullName>
    </submittedName>
</protein>
<comment type="caution">
    <text evidence="1">The sequence shown here is derived from an EMBL/GenBank/DDBJ whole genome shotgun (WGS) entry which is preliminary data.</text>
</comment>
<reference evidence="1" key="1">
    <citation type="submission" date="2020-10" db="EMBL/GenBank/DDBJ databases">
        <authorList>
            <person name="Kusch S."/>
        </authorList>
    </citation>
    <scope>NUCLEOTIDE SEQUENCE</scope>
    <source>
        <strain evidence="1">SwB9</strain>
    </source>
</reference>
<organism evidence="1 2">
    <name type="scientific">Sclerotinia trifoliorum</name>
    <dbReference type="NCBI Taxonomy" id="28548"/>
    <lineage>
        <taxon>Eukaryota</taxon>
        <taxon>Fungi</taxon>
        <taxon>Dikarya</taxon>
        <taxon>Ascomycota</taxon>
        <taxon>Pezizomycotina</taxon>
        <taxon>Leotiomycetes</taxon>
        <taxon>Helotiales</taxon>
        <taxon>Sclerotiniaceae</taxon>
        <taxon>Sclerotinia</taxon>
    </lineage>
</organism>
<proteinExistence type="predicted"/>
<keyword evidence="2" id="KW-1185">Reference proteome</keyword>
<evidence type="ECO:0000313" key="1">
    <source>
        <dbReference type="EMBL" id="CAD6448046.1"/>
    </source>
</evidence>
<gene>
    <name evidence="1" type="ORF">SCLTRI_LOCUS7838</name>
</gene>